<organism evidence="1 2">
    <name type="scientific">Decorospora gaudefroyi</name>
    <dbReference type="NCBI Taxonomy" id="184978"/>
    <lineage>
        <taxon>Eukaryota</taxon>
        <taxon>Fungi</taxon>
        <taxon>Dikarya</taxon>
        <taxon>Ascomycota</taxon>
        <taxon>Pezizomycotina</taxon>
        <taxon>Dothideomycetes</taxon>
        <taxon>Pleosporomycetidae</taxon>
        <taxon>Pleosporales</taxon>
        <taxon>Pleosporineae</taxon>
        <taxon>Pleosporaceae</taxon>
        <taxon>Decorospora</taxon>
    </lineage>
</organism>
<dbReference type="EMBL" id="ML975269">
    <property type="protein sequence ID" value="KAF1836785.1"/>
    <property type="molecule type" value="Genomic_DNA"/>
</dbReference>
<proteinExistence type="predicted"/>
<dbReference type="AlphaFoldDB" id="A0A6A5KF17"/>
<dbReference type="Proteomes" id="UP000800040">
    <property type="component" value="Unassembled WGS sequence"/>
</dbReference>
<evidence type="ECO:0000313" key="1">
    <source>
        <dbReference type="EMBL" id="KAF1836785.1"/>
    </source>
</evidence>
<gene>
    <name evidence="1" type="ORF">BDW02DRAFT_492836</name>
</gene>
<accession>A0A6A5KF17</accession>
<reference evidence="1" key="1">
    <citation type="submission" date="2020-01" db="EMBL/GenBank/DDBJ databases">
        <authorList>
            <consortium name="DOE Joint Genome Institute"/>
            <person name="Haridas S."/>
            <person name="Albert R."/>
            <person name="Binder M."/>
            <person name="Bloem J."/>
            <person name="Labutti K."/>
            <person name="Salamov A."/>
            <person name="Andreopoulos B."/>
            <person name="Baker S.E."/>
            <person name="Barry K."/>
            <person name="Bills G."/>
            <person name="Bluhm B.H."/>
            <person name="Cannon C."/>
            <person name="Castanera R."/>
            <person name="Culley D.E."/>
            <person name="Daum C."/>
            <person name="Ezra D."/>
            <person name="Gonzalez J.B."/>
            <person name="Henrissat B."/>
            <person name="Kuo A."/>
            <person name="Liang C."/>
            <person name="Lipzen A."/>
            <person name="Lutzoni F."/>
            <person name="Magnuson J."/>
            <person name="Mondo S."/>
            <person name="Nolan M."/>
            <person name="Ohm R."/>
            <person name="Pangilinan J."/>
            <person name="Park H.-J."/>
            <person name="Ramirez L."/>
            <person name="Alfaro M."/>
            <person name="Sun H."/>
            <person name="Tritt A."/>
            <person name="Yoshinaga Y."/>
            <person name="Zwiers L.-H."/>
            <person name="Turgeon B.G."/>
            <person name="Goodwin S.B."/>
            <person name="Spatafora J.W."/>
            <person name="Crous P.W."/>
            <person name="Grigoriev I.V."/>
        </authorList>
    </citation>
    <scope>NUCLEOTIDE SEQUENCE</scope>
    <source>
        <strain evidence="1">P77</strain>
    </source>
</reference>
<sequence length="148" mass="16334">MPSPERNQYSNKESSKVNAGLAFGLANSSNAPQAIINFGTLPFSCVVPEPKPSLRSLVNTLCHPPAHAFVHGTLSIQWVLGAVGMRQFVFREADERYVLKPDSRLRLSGLRLGLPGVYIEWLCGDEEGVTATEQGMVLTREFFEGERQ</sequence>
<name>A0A6A5KF17_9PLEO</name>
<protein>
    <submittedName>
        <fullName evidence="1">Uncharacterized protein</fullName>
    </submittedName>
</protein>
<keyword evidence="2" id="KW-1185">Reference proteome</keyword>
<dbReference type="OrthoDB" id="3927820at2759"/>
<evidence type="ECO:0000313" key="2">
    <source>
        <dbReference type="Proteomes" id="UP000800040"/>
    </source>
</evidence>